<dbReference type="EMBL" id="BTGD01000003">
    <property type="protein sequence ID" value="GMM54463.1"/>
    <property type="molecule type" value="Genomic_DNA"/>
</dbReference>
<dbReference type="FunFam" id="2.60.40.1970:FF:000007">
    <property type="entry name" value="Protein AF-9 homolog"/>
    <property type="match status" value="1"/>
</dbReference>
<dbReference type="PANTHER" id="PTHR47573">
    <property type="entry name" value="PROTEIN AF-9 HOMOLOG"/>
    <property type="match status" value="1"/>
</dbReference>
<dbReference type="GO" id="GO:0006281">
    <property type="term" value="P:DNA repair"/>
    <property type="evidence" value="ECO:0007669"/>
    <property type="project" value="UniProtKB-KW"/>
</dbReference>
<dbReference type="Pfam" id="PF03366">
    <property type="entry name" value="YEATS"/>
    <property type="match status" value="1"/>
</dbReference>
<dbReference type="GO" id="GO:0006338">
    <property type="term" value="P:chromatin remodeling"/>
    <property type="evidence" value="ECO:0007669"/>
    <property type="project" value="UniProtKB-ARBA"/>
</dbReference>
<protein>
    <recommendedName>
        <fullName evidence="2">Protein AF-9 homolog</fullName>
    </recommendedName>
</protein>
<dbReference type="AlphaFoldDB" id="A0AAV5RUQ5"/>
<keyword evidence="4" id="KW-0227">DNA damage</keyword>
<comment type="function">
    <text evidence="11">Component of the SWR1 complex which mediates the ATP-dependent exchange of histone H2A for the H2A variant HZT1 leading to transcriptional regulation of selected genes by chromatin remodeling. Component of the NuA4 histone acetyltransferase complex which is involved in transcriptional activation of selected genes principally by acetylation of nucleosomal histones H4 and H2A. The NuA4 complex is also involved in DNA repair. Yaf9 may also be required for viability in conditions in which the structural integrity of the spindle is compromised.</text>
</comment>
<proteinExistence type="predicted"/>
<evidence type="ECO:0000313" key="14">
    <source>
        <dbReference type="EMBL" id="GMM54463.1"/>
    </source>
</evidence>
<comment type="caution">
    <text evidence="14">The sequence shown here is derived from an EMBL/GenBank/DDBJ whole genome shotgun (WGS) entry which is preliminary data.</text>
</comment>
<evidence type="ECO:0000256" key="9">
    <source>
        <dbReference type="ARBA" id="ARBA00023204"/>
    </source>
</evidence>
<sequence length="216" mass="24604">MAPPPPNKRIKTISVSRPVVYGNTAKKMGDVRPANAPVEHTHVWTIFLRGLENEDVSYYIKQVVFKLHDTYPNPTRIVTAPPFELTETGWGEFDIGIKVHFVDAANEKVLNFYHRLRLHPYDMSKPSQEEIESVFYDEIVFNEPNERFFQVLMTRPGNLLPSNKTDASPFSKQLELEEIKRIDDGVVEVDKQIEELKGQLEEKLKAAAAAEPAAAK</sequence>
<evidence type="ECO:0000256" key="12">
    <source>
        <dbReference type="PROSITE-ProRule" id="PRU00376"/>
    </source>
</evidence>
<dbReference type="PROSITE" id="PS51037">
    <property type="entry name" value="YEATS"/>
    <property type="match status" value="1"/>
</dbReference>
<dbReference type="GO" id="GO:0005634">
    <property type="term" value="C:nucleus"/>
    <property type="evidence" value="ECO:0007669"/>
    <property type="project" value="UniProtKB-SubCell"/>
</dbReference>
<keyword evidence="7" id="KW-0010">Activator</keyword>
<evidence type="ECO:0000256" key="8">
    <source>
        <dbReference type="ARBA" id="ARBA00023163"/>
    </source>
</evidence>
<keyword evidence="6" id="KW-0805">Transcription regulation</keyword>
<evidence type="ECO:0000256" key="11">
    <source>
        <dbReference type="ARBA" id="ARBA00025636"/>
    </source>
</evidence>
<dbReference type="GO" id="GO:0035267">
    <property type="term" value="C:NuA4 histone acetyltransferase complex"/>
    <property type="evidence" value="ECO:0007669"/>
    <property type="project" value="UniProtKB-ARBA"/>
</dbReference>
<accession>A0AAV5RUQ5</accession>
<evidence type="ECO:0000256" key="10">
    <source>
        <dbReference type="ARBA" id="ARBA00023242"/>
    </source>
</evidence>
<dbReference type="Proteomes" id="UP001377567">
    <property type="component" value="Unassembled WGS sequence"/>
</dbReference>
<name>A0AAV5RUQ5_MAUHU</name>
<evidence type="ECO:0000259" key="13">
    <source>
        <dbReference type="PROSITE" id="PS51037"/>
    </source>
</evidence>
<keyword evidence="10 12" id="KW-0539">Nucleus</keyword>
<evidence type="ECO:0000256" key="2">
    <source>
        <dbReference type="ARBA" id="ARBA00022408"/>
    </source>
</evidence>
<keyword evidence="3" id="KW-0963">Cytoplasm</keyword>
<evidence type="ECO:0000256" key="1">
    <source>
        <dbReference type="ARBA" id="ARBA00004496"/>
    </source>
</evidence>
<feature type="domain" description="YEATS" evidence="13">
    <location>
        <begin position="9"/>
        <end position="155"/>
    </location>
</feature>
<keyword evidence="8" id="KW-0804">Transcription</keyword>
<comment type="subcellular location">
    <subcellularLocation>
        <location evidence="1">Cytoplasm</location>
    </subcellularLocation>
    <subcellularLocation>
        <location evidence="12">Nucleus</location>
    </subcellularLocation>
</comment>
<evidence type="ECO:0000256" key="5">
    <source>
        <dbReference type="ARBA" id="ARBA00022853"/>
    </source>
</evidence>
<evidence type="ECO:0000256" key="3">
    <source>
        <dbReference type="ARBA" id="ARBA00022490"/>
    </source>
</evidence>
<keyword evidence="15" id="KW-1185">Reference proteome</keyword>
<dbReference type="PANTHER" id="PTHR47573:SF1">
    <property type="entry name" value="PROTEIN AF-9 HOMOLOG"/>
    <property type="match status" value="1"/>
</dbReference>
<gene>
    <name evidence="14" type="ORF">DAKH74_010790</name>
</gene>
<dbReference type="CDD" id="cd16908">
    <property type="entry name" value="YEATS_Yaf9_like"/>
    <property type="match status" value="1"/>
</dbReference>
<dbReference type="InterPro" id="IPR005033">
    <property type="entry name" value="YEATS"/>
</dbReference>
<dbReference type="GO" id="GO:0006355">
    <property type="term" value="P:regulation of DNA-templated transcription"/>
    <property type="evidence" value="ECO:0007669"/>
    <property type="project" value="InterPro"/>
</dbReference>
<evidence type="ECO:0000256" key="4">
    <source>
        <dbReference type="ARBA" id="ARBA00022763"/>
    </source>
</evidence>
<reference evidence="14 15" key="1">
    <citation type="journal article" date="2023" name="Elife">
        <title>Identification of key yeast species and microbe-microbe interactions impacting larval growth of Drosophila in the wild.</title>
        <authorList>
            <person name="Mure A."/>
            <person name="Sugiura Y."/>
            <person name="Maeda R."/>
            <person name="Honda K."/>
            <person name="Sakurai N."/>
            <person name="Takahashi Y."/>
            <person name="Watada M."/>
            <person name="Katoh T."/>
            <person name="Gotoh A."/>
            <person name="Gotoh Y."/>
            <person name="Taniguchi I."/>
            <person name="Nakamura K."/>
            <person name="Hayashi T."/>
            <person name="Katayama T."/>
            <person name="Uemura T."/>
            <person name="Hattori Y."/>
        </authorList>
    </citation>
    <scope>NUCLEOTIDE SEQUENCE [LARGE SCALE GENOMIC DNA]</scope>
    <source>
        <strain evidence="14 15">KH-74</strain>
    </source>
</reference>
<evidence type="ECO:0000256" key="7">
    <source>
        <dbReference type="ARBA" id="ARBA00023159"/>
    </source>
</evidence>
<evidence type="ECO:0000256" key="6">
    <source>
        <dbReference type="ARBA" id="ARBA00023015"/>
    </source>
</evidence>
<dbReference type="Gene3D" id="2.60.40.1970">
    <property type="entry name" value="YEATS domain"/>
    <property type="match status" value="1"/>
</dbReference>
<evidence type="ECO:0000313" key="15">
    <source>
        <dbReference type="Proteomes" id="UP001377567"/>
    </source>
</evidence>
<dbReference type="InterPro" id="IPR038704">
    <property type="entry name" value="YEAST_sf"/>
</dbReference>
<organism evidence="14 15">
    <name type="scientific">Maudiozyma humilis</name>
    <name type="common">Sour dough yeast</name>
    <name type="synonym">Kazachstania humilis</name>
    <dbReference type="NCBI Taxonomy" id="51915"/>
    <lineage>
        <taxon>Eukaryota</taxon>
        <taxon>Fungi</taxon>
        <taxon>Dikarya</taxon>
        <taxon>Ascomycota</taxon>
        <taxon>Saccharomycotina</taxon>
        <taxon>Saccharomycetes</taxon>
        <taxon>Saccharomycetales</taxon>
        <taxon>Saccharomycetaceae</taxon>
        <taxon>Maudiozyma</taxon>
    </lineage>
</organism>
<dbReference type="GO" id="GO:0005737">
    <property type="term" value="C:cytoplasm"/>
    <property type="evidence" value="ECO:0007669"/>
    <property type="project" value="UniProtKB-SubCell"/>
</dbReference>
<keyword evidence="5" id="KW-0156">Chromatin regulator</keyword>
<keyword evidence="9" id="KW-0234">DNA repair</keyword>
<dbReference type="InterPro" id="IPR055129">
    <property type="entry name" value="YEATS_dom"/>
</dbReference>